<keyword evidence="4" id="KW-1185">Reference proteome</keyword>
<comment type="subcellular location">
    <subcellularLocation>
        <location evidence="1">Nucleus</location>
    </subcellularLocation>
</comment>
<dbReference type="InterPro" id="IPR046341">
    <property type="entry name" value="SET_dom_sf"/>
</dbReference>
<dbReference type="GO" id="GO:0005634">
    <property type="term" value="C:nucleus"/>
    <property type="evidence" value="ECO:0007669"/>
    <property type="project" value="UniProtKB-SubCell"/>
</dbReference>
<organism evidence="3 4">
    <name type="scientific">Ancylostoma caninum</name>
    <name type="common">Dog hookworm</name>
    <dbReference type="NCBI Taxonomy" id="29170"/>
    <lineage>
        <taxon>Eukaryota</taxon>
        <taxon>Metazoa</taxon>
        <taxon>Ecdysozoa</taxon>
        <taxon>Nematoda</taxon>
        <taxon>Chromadorea</taxon>
        <taxon>Rhabditida</taxon>
        <taxon>Rhabditina</taxon>
        <taxon>Rhabditomorpha</taxon>
        <taxon>Strongyloidea</taxon>
        <taxon>Ancylostomatidae</taxon>
        <taxon>Ancylostomatinae</taxon>
        <taxon>Ancylostoma</taxon>
    </lineage>
</organism>
<dbReference type="PANTHER" id="PTHR46024">
    <property type="entry name" value="HISTONE-LYSINE N-METHYLTRANSFERASE EGGLESS"/>
    <property type="match status" value="1"/>
</dbReference>
<evidence type="ECO:0008006" key="5">
    <source>
        <dbReference type="Google" id="ProtNLM"/>
    </source>
</evidence>
<reference evidence="3 4" key="1">
    <citation type="submission" date="2014-10" db="EMBL/GenBank/DDBJ databases">
        <title>Draft genome of the hookworm Ancylostoma caninum.</title>
        <authorList>
            <person name="Mitreva M."/>
        </authorList>
    </citation>
    <scope>NUCLEOTIDE SEQUENCE [LARGE SCALE GENOMIC DNA]</scope>
    <source>
        <strain evidence="3 4">Baltimore</strain>
    </source>
</reference>
<gene>
    <name evidence="3" type="ORF">ANCCAN_21812</name>
</gene>
<evidence type="ECO:0000256" key="2">
    <source>
        <dbReference type="ARBA" id="ARBA00023242"/>
    </source>
</evidence>
<sequence>MFYCARQFPYNHQVDVKTISRDFCSGCSCTDDCSDPLKCECQPLTVSNVQRLVKASGRQLGSTGIATVRSLEKLSLEYSNAMTSVAASKNVAITALYSNRSDIPYSQSGWGVRAPCDLPAAAFVVNHVGALRTDSLADALQGEDQYFANLDLNDAIMVEK</sequence>
<protein>
    <recommendedName>
        <fullName evidence="5">Pre-SET domain-containing protein</fullName>
    </recommendedName>
</protein>
<proteinExistence type="predicted"/>
<accession>A0A368FJZ8</accession>
<name>A0A368FJZ8_ANCCA</name>
<evidence type="ECO:0000313" key="3">
    <source>
        <dbReference type="EMBL" id="RCN32382.1"/>
    </source>
</evidence>
<evidence type="ECO:0000313" key="4">
    <source>
        <dbReference type="Proteomes" id="UP000252519"/>
    </source>
</evidence>
<dbReference type="OrthoDB" id="5856237at2759"/>
<dbReference type="InterPro" id="IPR051516">
    <property type="entry name" value="SETDB_methyltransferase"/>
</dbReference>
<dbReference type="GO" id="GO:0046974">
    <property type="term" value="F:histone H3K9 methyltransferase activity"/>
    <property type="evidence" value="ECO:0007669"/>
    <property type="project" value="TreeGrafter"/>
</dbReference>
<keyword evidence="2" id="KW-0539">Nucleus</keyword>
<comment type="caution">
    <text evidence="3">The sequence shown here is derived from an EMBL/GenBank/DDBJ whole genome shotgun (WGS) entry which is preliminary data.</text>
</comment>
<dbReference type="STRING" id="29170.A0A368FJZ8"/>
<dbReference type="Gene3D" id="2.170.270.10">
    <property type="entry name" value="SET domain"/>
    <property type="match status" value="1"/>
</dbReference>
<dbReference type="PANTHER" id="PTHR46024:SF1">
    <property type="entry name" value="HISTONE-LYSINE N-METHYLTRANSFERASE EGGLESS"/>
    <property type="match status" value="1"/>
</dbReference>
<dbReference type="GO" id="GO:0070828">
    <property type="term" value="P:heterochromatin organization"/>
    <property type="evidence" value="ECO:0007669"/>
    <property type="project" value="TreeGrafter"/>
</dbReference>
<dbReference type="EMBL" id="JOJR01001103">
    <property type="protein sequence ID" value="RCN32382.1"/>
    <property type="molecule type" value="Genomic_DNA"/>
</dbReference>
<dbReference type="AlphaFoldDB" id="A0A368FJZ8"/>
<evidence type="ECO:0000256" key="1">
    <source>
        <dbReference type="ARBA" id="ARBA00004123"/>
    </source>
</evidence>
<dbReference type="SUPFAM" id="SSF82199">
    <property type="entry name" value="SET domain"/>
    <property type="match status" value="1"/>
</dbReference>
<dbReference type="Proteomes" id="UP000252519">
    <property type="component" value="Unassembled WGS sequence"/>
</dbReference>
<dbReference type="GO" id="GO:0010629">
    <property type="term" value="P:negative regulation of gene expression"/>
    <property type="evidence" value="ECO:0007669"/>
    <property type="project" value="TreeGrafter"/>
</dbReference>